<evidence type="ECO:0000313" key="3">
    <source>
        <dbReference type="Proteomes" id="UP000009038"/>
    </source>
</evidence>
<reference evidence="2 3" key="1">
    <citation type="journal article" date="2011" name="Genome Res.">
        <title>Comparative genomics of citric-acid-producing Aspergillus niger ATCC 1015 versus enzyme-producing CBS 513.88.</title>
        <authorList>
            <person name="Andersen M.R."/>
            <person name="Salazar M.P."/>
            <person name="Schaap P.J."/>
            <person name="van de Vondervoort P.J."/>
            <person name="Culley D."/>
            <person name="Thykaer J."/>
            <person name="Frisvad J.C."/>
            <person name="Nielsen K.F."/>
            <person name="Albang R."/>
            <person name="Albermann K."/>
            <person name="Berka R.M."/>
            <person name="Braus G.H."/>
            <person name="Braus-Stromeyer S.A."/>
            <person name="Corrochano L.M."/>
            <person name="Dai Z."/>
            <person name="van Dijck P.W."/>
            <person name="Hofmann G."/>
            <person name="Lasure L.L."/>
            <person name="Magnuson J.K."/>
            <person name="Menke H."/>
            <person name="Meijer M."/>
            <person name="Meijer S.L."/>
            <person name="Nielsen J.B."/>
            <person name="Nielsen M.L."/>
            <person name="van Ooyen A.J."/>
            <person name="Pel H.J."/>
            <person name="Poulsen L."/>
            <person name="Samson R.A."/>
            <person name="Stam H."/>
            <person name="Tsang A."/>
            <person name="van den Brink J.M."/>
            <person name="Atkins A."/>
            <person name="Aerts A."/>
            <person name="Shapiro H."/>
            <person name="Pangilinan J."/>
            <person name="Salamov A."/>
            <person name="Lou Y."/>
            <person name="Lindquist E."/>
            <person name="Lucas S."/>
            <person name="Grimwood J."/>
            <person name="Grigoriev I.V."/>
            <person name="Kubicek C.P."/>
            <person name="Martinez D."/>
            <person name="van Peij N.N."/>
            <person name="Roubos J.A."/>
            <person name="Nielsen J."/>
            <person name="Baker S.E."/>
        </authorList>
    </citation>
    <scope>NUCLEOTIDE SEQUENCE [LARGE SCALE GENOMIC DNA]</scope>
    <source>
        <strain evidence="3">ATCC 1015 / CBS 113.46 / FGSC A1144 / LSHB Ac4 / NCTC 3858a / NRRL 328 / USDA 3528.7</strain>
    </source>
</reference>
<feature type="region of interest" description="Disordered" evidence="1">
    <location>
        <begin position="37"/>
        <end position="59"/>
    </location>
</feature>
<comment type="caution">
    <text evidence="2">The sequence shown here is derived from an EMBL/GenBank/DDBJ whole genome shotgun (WGS) entry which is preliminary data.</text>
</comment>
<name>G3Y541_ASPNA</name>
<organism evidence="2 3">
    <name type="scientific">Aspergillus niger (strain ATCC 1015 / CBS 113.46 / FGSC A1144 / LSHB Ac4 / NCTC 3858a / NRRL 328 / USDA 3528.7)</name>
    <dbReference type="NCBI Taxonomy" id="380704"/>
    <lineage>
        <taxon>Eukaryota</taxon>
        <taxon>Fungi</taxon>
        <taxon>Dikarya</taxon>
        <taxon>Ascomycota</taxon>
        <taxon>Pezizomycotina</taxon>
        <taxon>Eurotiomycetes</taxon>
        <taxon>Eurotiomycetidae</taxon>
        <taxon>Eurotiales</taxon>
        <taxon>Aspergillaceae</taxon>
        <taxon>Aspergillus</taxon>
        <taxon>Aspergillus subgen. Circumdati</taxon>
    </lineage>
</organism>
<dbReference type="VEuPathDB" id="FungiDB:ASPNIDRAFT2_41375"/>
<accession>G3Y541</accession>
<dbReference type="EMBL" id="ACJE01000013">
    <property type="protein sequence ID" value="EHA21706.1"/>
    <property type="molecule type" value="Genomic_DNA"/>
</dbReference>
<dbReference type="HOGENOM" id="CLU_2108518_0_0_1"/>
<evidence type="ECO:0000256" key="1">
    <source>
        <dbReference type="SAM" id="MobiDB-lite"/>
    </source>
</evidence>
<sequence length="115" mass="12821">MSNKLPPYALKINRPRHLARIPPENLILTTARLDRAKPSPRSLVQPSPGANEFPSNASPTELISGTSLRRFRAVGIRRRWFLPSRQPELAFWPEGAVSGANGHWGRSLIGVGDYR</sequence>
<evidence type="ECO:0000313" key="2">
    <source>
        <dbReference type="EMBL" id="EHA21706.1"/>
    </source>
</evidence>
<dbReference type="AlphaFoldDB" id="G3Y541"/>
<dbReference type="Proteomes" id="UP000009038">
    <property type="component" value="Unassembled WGS sequence"/>
</dbReference>
<gene>
    <name evidence="2" type="ORF">ASPNIDRAFT_41375</name>
</gene>
<protein>
    <submittedName>
        <fullName evidence="2">Uncharacterized protein</fullName>
    </submittedName>
</protein>
<proteinExistence type="predicted"/>